<feature type="transmembrane region" description="Helical" evidence="1">
    <location>
        <begin position="62"/>
        <end position="81"/>
    </location>
</feature>
<protein>
    <submittedName>
        <fullName evidence="2">Uncharacterized protein</fullName>
    </submittedName>
</protein>
<dbReference type="EMBL" id="KE747824">
    <property type="protein sequence ID" value="RMZ70232.1"/>
    <property type="molecule type" value="Genomic_DNA"/>
</dbReference>
<evidence type="ECO:0000313" key="2">
    <source>
        <dbReference type="EMBL" id="RMZ70232.1"/>
    </source>
</evidence>
<keyword evidence="1" id="KW-1133">Transmembrane helix</keyword>
<keyword evidence="1" id="KW-0812">Transmembrane</keyword>
<organism evidence="2 3">
    <name type="scientific">Pyrenophora seminiperda CCB06</name>
    <dbReference type="NCBI Taxonomy" id="1302712"/>
    <lineage>
        <taxon>Eukaryota</taxon>
        <taxon>Fungi</taxon>
        <taxon>Dikarya</taxon>
        <taxon>Ascomycota</taxon>
        <taxon>Pezizomycotina</taxon>
        <taxon>Dothideomycetes</taxon>
        <taxon>Pleosporomycetidae</taxon>
        <taxon>Pleosporales</taxon>
        <taxon>Pleosporineae</taxon>
        <taxon>Pleosporaceae</taxon>
        <taxon>Pyrenophora</taxon>
    </lineage>
</organism>
<name>A0A3M7M6W1_9PLEO</name>
<keyword evidence="1" id="KW-0472">Membrane</keyword>
<evidence type="ECO:0000256" key="1">
    <source>
        <dbReference type="SAM" id="Phobius"/>
    </source>
</evidence>
<proteinExistence type="predicted"/>
<dbReference type="AlphaFoldDB" id="A0A3M7M6W1"/>
<evidence type="ECO:0000313" key="3">
    <source>
        <dbReference type="Proteomes" id="UP000265663"/>
    </source>
</evidence>
<keyword evidence="3" id="KW-1185">Reference proteome</keyword>
<feature type="transmembrane region" description="Helical" evidence="1">
    <location>
        <begin position="101"/>
        <end position="119"/>
    </location>
</feature>
<dbReference type="Proteomes" id="UP000265663">
    <property type="component" value="Unassembled WGS sequence"/>
</dbReference>
<accession>A0A3M7M6W1</accession>
<reference evidence="2 3" key="1">
    <citation type="journal article" date="2014" name="PLoS ONE">
        <title>De novo Genome Assembly of the Fungal Plant Pathogen Pyrenophora semeniperda.</title>
        <authorList>
            <person name="Soliai M.M."/>
            <person name="Meyer S.E."/>
            <person name="Udall J.A."/>
            <person name="Elzinga D.E."/>
            <person name="Hermansen R.A."/>
            <person name="Bodily P.M."/>
            <person name="Hart A.A."/>
            <person name="Coleman C.E."/>
        </authorList>
    </citation>
    <scope>NUCLEOTIDE SEQUENCE [LARGE SCALE GENOMIC DNA]</scope>
    <source>
        <strain evidence="2 3">CCB06</strain>
        <tissue evidence="2">Mycelium</tissue>
    </source>
</reference>
<sequence length="121" mass="13552">MGPNTTHLHNSLRQLGTRRGLSTRSARLDEPAILWIKGYGMCCFSAQTWMSLRDARPCRVDGGLVVVLATVSGLIPGRWTIPESWLRNLLIFCGTPTLQGPRLFLGFAFTFLFLTFLLLKI</sequence>
<gene>
    <name evidence="2" type="ORF">GMOD_00000298</name>
</gene>